<dbReference type="Gene3D" id="2.130.10.10">
    <property type="entry name" value="YVTN repeat-like/Quinoprotein amine dehydrogenase"/>
    <property type="match status" value="1"/>
</dbReference>
<reference evidence="2" key="1">
    <citation type="submission" date="2021-01" db="EMBL/GenBank/DDBJ databases">
        <title>Whole genome shotgun sequence of Spirilliplanes yamanashiensis NBRC 15828.</title>
        <authorList>
            <person name="Komaki H."/>
            <person name="Tamura T."/>
        </authorList>
    </citation>
    <scope>NUCLEOTIDE SEQUENCE</scope>
    <source>
        <strain evidence="2">NBRC 15828</strain>
    </source>
</reference>
<keyword evidence="3" id="KW-1185">Reference proteome</keyword>
<proteinExistence type="predicted"/>
<evidence type="ECO:0000313" key="2">
    <source>
        <dbReference type="EMBL" id="GIJ02735.1"/>
    </source>
</evidence>
<comment type="caution">
    <text evidence="2">The sequence shown here is derived from an EMBL/GenBank/DDBJ whole genome shotgun (WGS) entry which is preliminary data.</text>
</comment>
<dbReference type="EMBL" id="BOOY01000014">
    <property type="protein sequence ID" value="GIJ02735.1"/>
    <property type="molecule type" value="Genomic_DNA"/>
</dbReference>
<accession>A0A8J3Y727</accession>
<sequence length="386" mass="40279">MTVSGPVRPARAAGRTAACAAVTALLTGCSVLGDVRREPAPPTPRPAAEGATPGSTSNAWVVERRPGSVDVRRGGVRVPADFAQQTVEFADAARGAALFTRCRPAGCAARLLVTADGGRTWQERDHPLPQADNQQLHVGAGGAVLLLAEPVAWFLSGDAGRTFRRIPYDPAGPPVEYRRLLGEYQVCCDGDERPRIVRYPGGGGAQPVPAAPPLPGRVGAVAARPGAAELWAAALDAGSPGAAVSRDQGRTWTGTALPGAAGGLVRLRLLVSANGADVWLLGEREDRTRFPTVWRWEGAGWRQLLANGHPDGYLSAVAIGDGLLAVTGPGGGGLAGERWTPTDWPANGWIRLLPDGTLEVADSRDGSVWLGAGDGVDRRWAQLVLR</sequence>
<dbReference type="RefSeq" id="WP_203938027.1">
    <property type="nucleotide sequence ID" value="NZ_BAAAGJ010000009.1"/>
</dbReference>
<gene>
    <name evidence="2" type="ORF">Sya03_20870</name>
</gene>
<feature type="region of interest" description="Disordered" evidence="1">
    <location>
        <begin position="36"/>
        <end position="58"/>
    </location>
</feature>
<dbReference type="AlphaFoldDB" id="A0A8J3Y727"/>
<name>A0A8J3Y727_9ACTN</name>
<protein>
    <submittedName>
        <fullName evidence="2">Uncharacterized protein</fullName>
    </submittedName>
</protein>
<evidence type="ECO:0000256" key="1">
    <source>
        <dbReference type="SAM" id="MobiDB-lite"/>
    </source>
</evidence>
<organism evidence="2 3">
    <name type="scientific">Spirilliplanes yamanashiensis</name>
    <dbReference type="NCBI Taxonomy" id="42233"/>
    <lineage>
        <taxon>Bacteria</taxon>
        <taxon>Bacillati</taxon>
        <taxon>Actinomycetota</taxon>
        <taxon>Actinomycetes</taxon>
        <taxon>Micromonosporales</taxon>
        <taxon>Micromonosporaceae</taxon>
        <taxon>Spirilliplanes</taxon>
    </lineage>
</organism>
<evidence type="ECO:0000313" key="3">
    <source>
        <dbReference type="Proteomes" id="UP000652013"/>
    </source>
</evidence>
<dbReference type="Proteomes" id="UP000652013">
    <property type="component" value="Unassembled WGS sequence"/>
</dbReference>
<dbReference type="SUPFAM" id="SSF110296">
    <property type="entry name" value="Oligoxyloglucan reducing end-specific cellobiohydrolase"/>
    <property type="match status" value="2"/>
</dbReference>
<dbReference type="InterPro" id="IPR015943">
    <property type="entry name" value="WD40/YVTN_repeat-like_dom_sf"/>
</dbReference>